<dbReference type="EMBL" id="JARK01001704">
    <property type="protein sequence ID" value="EYB82060.1"/>
    <property type="molecule type" value="Genomic_DNA"/>
</dbReference>
<sequence>MLSDIFGDFVIDEEDTVKERVQFCTPEQYRAEIHNSGWFLNLQSRKDRKDEEERELVNHRAAYFFNRGQYVEAVEEYKSLLHDFKHSRTHSVAVIDSLIRCALKVPSFPQTELLRYLREYEQSALDYGDQLQYHAEKEVYAHIDGEDAQRKFVDAVCLLCATVDLPEHWLAFGARNDLEAGDNFRIGYHMRALVLLERHLNQAHGFVVDVLRKKIALLEEKLASLGYSSDQVQEARLRMGVDLVPNDEKAELSEELQRPAHDCRSKIGVYKTADDCKRILSDFRNKFRAAKMEKEGEEEEVFEIDDFTVITEFERFVVAIDALVQEWGLIGTRPRKKYPKGALRVCAWQSKSSTVNFGESNKLKVTYYYPDLPSDVIEEVPCSENDGHISSFGFDMASSETDFIYHSNITTMYGVSEYIVMSPADQVDDAIMTEDQKNLVISAFRVAQHSVDCEIPMFIQFGHIDRQLFFGTSCNKSVVTHYGGSHLRKSQMRHTHLSGLLELFKEHVKCPISLLDADDIRVSVQFDYNIKFPSYPSKYIDDSCEILECHTLPFGSRDDPLSEFNVIATWPNMKEEMINENEYHSDLDLLSAFNWAGSVQFQFTEGLLDYALSRIIDLPQSKEASETAFSLLGLRSSPSKPVDIIRVVS</sequence>
<name>A0A016RUN0_9BILA</name>
<dbReference type="OrthoDB" id="5823879at2759"/>
<accession>A0A016RUN0</accession>
<dbReference type="GO" id="GO:0005096">
    <property type="term" value="F:GTPase activator activity"/>
    <property type="evidence" value="ECO:0007669"/>
    <property type="project" value="InterPro"/>
</dbReference>
<protein>
    <submittedName>
        <fullName evidence="1">Uncharacterized protein</fullName>
    </submittedName>
</protein>
<reference evidence="2" key="1">
    <citation type="journal article" date="2015" name="Nat. Genet.">
        <title>The genome and transcriptome of the zoonotic hookworm Ancylostoma ceylanicum identify infection-specific gene families.</title>
        <authorList>
            <person name="Schwarz E.M."/>
            <person name="Hu Y."/>
            <person name="Antoshechkin I."/>
            <person name="Miller M.M."/>
            <person name="Sternberg P.W."/>
            <person name="Aroian R.V."/>
        </authorList>
    </citation>
    <scope>NUCLEOTIDE SEQUENCE</scope>
    <source>
        <strain evidence="2">HY135</strain>
    </source>
</reference>
<evidence type="ECO:0000313" key="2">
    <source>
        <dbReference type="Proteomes" id="UP000024635"/>
    </source>
</evidence>
<dbReference type="PANTHER" id="PTHR21422">
    <property type="entry name" value="RAB3 GTPASE-ACTIVATING PROTEIN CATALYTIC SUBUNIT"/>
    <property type="match status" value="1"/>
</dbReference>
<dbReference type="STRING" id="53326.A0A016RUN0"/>
<dbReference type="InterPro" id="IPR045700">
    <property type="entry name" value="Rab3GAP1"/>
</dbReference>
<evidence type="ECO:0000313" key="1">
    <source>
        <dbReference type="EMBL" id="EYB82060.1"/>
    </source>
</evidence>
<gene>
    <name evidence="1" type="primary">Acey_s0368.g74</name>
    <name evidence="1" type="ORF">Y032_0368g74</name>
</gene>
<proteinExistence type="predicted"/>
<organism evidence="1 2">
    <name type="scientific">Ancylostoma ceylanicum</name>
    <dbReference type="NCBI Taxonomy" id="53326"/>
    <lineage>
        <taxon>Eukaryota</taxon>
        <taxon>Metazoa</taxon>
        <taxon>Ecdysozoa</taxon>
        <taxon>Nematoda</taxon>
        <taxon>Chromadorea</taxon>
        <taxon>Rhabditida</taxon>
        <taxon>Rhabditina</taxon>
        <taxon>Rhabditomorpha</taxon>
        <taxon>Strongyloidea</taxon>
        <taxon>Ancylostomatidae</taxon>
        <taxon>Ancylostomatinae</taxon>
        <taxon>Ancylostoma</taxon>
    </lineage>
</organism>
<dbReference type="AlphaFoldDB" id="A0A016RUN0"/>
<dbReference type="PANTHER" id="PTHR21422:SF9">
    <property type="entry name" value="RAB3 GTPASE-ACTIVATING PROTEIN CATALYTIC SUBUNIT"/>
    <property type="match status" value="1"/>
</dbReference>
<keyword evidence="2" id="KW-1185">Reference proteome</keyword>
<dbReference type="Proteomes" id="UP000024635">
    <property type="component" value="Unassembled WGS sequence"/>
</dbReference>
<comment type="caution">
    <text evidence="1">The sequence shown here is derived from an EMBL/GenBank/DDBJ whole genome shotgun (WGS) entry which is preliminary data.</text>
</comment>